<dbReference type="EMBL" id="WBZC01000001">
    <property type="protein sequence ID" value="KAB3540957.1"/>
    <property type="molecule type" value="Genomic_DNA"/>
</dbReference>
<keyword evidence="5" id="KW-0472">Membrane</keyword>
<feature type="domain" description="Spore germination protein N-terminal" evidence="9">
    <location>
        <begin position="22"/>
        <end position="210"/>
    </location>
</feature>
<keyword evidence="4" id="KW-0732">Signal</keyword>
<name>A0A6I0FPK9_9FIRM</name>
<keyword evidence="11" id="KW-1185">Reference proteome</keyword>
<dbReference type="GO" id="GO:0009847">
    <property type="term" value="P:spore germination"/>
    <property type="evidence" value="ECO:0007669"/>
    <property type="project" value="InterPro"/>
</dbReference>
<proteinExistence type="inferred from homology"/>
<dbReference type="PROSITE" id="PS51257">
    <property type="entry name" value="PROKAR_LIPOPROTEIN"/>
    <property type="match status" value="1"/>
</dbReference>
<comment type="caution">
    <text evidence="10">The sequence shown here is derived from an EMBL/GenBank/DDBJ whole genome shotgun (WGS) entry which is preliminary data.</text>
</comment>
<dbReference type="Pfam" id="PF05504">
    <property type="entry name" value="Spore_GerAC"/>
    <property type="match status" value="1"/>
</dbReference>
<dbReference type="OrthoDB" id="2569624at2"/>
<accession>A0A6I0FPK9</accession>
<dbReference type="Gene3D" id="3.30.300.210">
    <property type="entry name" value="Nutrient germinant receptor protein C, domain 3"/>
    <property type="match status" value="1"/>
</dbReference>
<dbReference type="InterPro" id="IPR038501">
    <property type="entry name" value="Spore_GerAC_C_sf"/>
</dbReference>
<evidence type="ECO:0000313" key="10">
    <source>
        <dbReference type="EMBL" id="KAB3540957.1"/>
    </source>
</evidence>
<comment type="subcellular location">
    <subcellularLocation>
        <location evidence="1">Membrane</location>
        <topology evidence="1">Lipid-anchor</topology>
    </subcellularLocation>
</comment>
<feature type="domain" description="Spore germination GerAC-like C-terminal" evidence="8">
    <location>
        <begin position="221"/>
        <end position="385"/>
    </location>
</feature>
<keyword evidence="6" id="KW-0564">Palmitate</keyword>
<evidence type="ECO:0000256" key="6">
    <source>
        <dbReference type="ARBA" id="ARBA00023139"/>
    </source>
</evidence>
<dbReference type="InterPro" id="IPR046953">
    <property type="entry name" value="Spore_GerAC-like_C"/>
</dbReference>
<evidence type="ECO:0000259" key="8">
    <source>
        <dbReference type="Pfam" id="PF05504"/>
    </source>
</evidence>
<gene>
    <name evidence="10" type="ORF">F8154_00095</name>
</gene>
<sequence>MNKKLFLLCILITSIAITGCWDSIEIDDRTFIMALGIDVYKPTEEEKNIEDEKKYLPQHTRPPVSLTYVASKPISAGGEVEIANITMSSVSHSSFTAKRQMISRSDNELFLGHLKAVVLGDELVKNPMLFRETMDRIEKDPLISRRISMAVADGTAKEALEIETELEKNIGKFISSLFIRQERSNRAPVADAGDILTTLHKNGNVLIPRLVYSDKEIKIGGAAVIKDYKMEGWIGEMESLAYMIITNNLMTTALNHNMDDLIIPYTLTEIKTNIEAEKEGDNIKVVLSVIGEGDIDGLYFNPEEDVLDPSFVKKVQDGICKDIQKLIIEAIKVFQKDYQIDIFQFGDYFRKYKPDVWRDIEKDWEEIFTELEVVVETDIFMRRVGLSR</sequence>
<dbReference type="PANTHER" id="PTHR35789">
    <property type="entry name" value="SPORE GERMINATION PROTEIN B3"/>
    <property type="match status" value="1"/>
</dbReference>
<evidence type="ECO:0000256" key="1">
    <source>
        <dbReference type="ARBA" id="ARBA00004635"/>
    </source>
</evidence>
<dbReference type="RefSeq" id="WP_151859545.1">
    <property type="nucleotide sequence ID" value="NZ_WBZC01000001.1"/>
</dbReference>
<protein>
    <submittedName>
        <fullName evidence="10">Ger(X)C family spore germination protein</fullName>
    </submittedName>
</protein>
<evidence type="ECO:0000256" key="2">
    <source>
        <dbReference type="ARBA" id="ARBA00007886"/>
    </source>
</evidence>
<keyword evidence="7" id="KW-0449">Lipoprotein</keyword>
<organism evidence="10 11">
    <name type="scientific">Alkaliphilus pronyensis</name>
    <dbReference type="NCBI Taxonomy" id="1482732"/>
    <lineage>
        <taxon>Bacteria</taxon>
        <taxon>Bacillati</taxon>
        <taxon>Bacillota</taxon>
        <taxon>Clostridia</taxon>
        <taxon>Peptostreptococcales</taxon>
        <taxon>Natronincolaceae</taxon>
        <taxon>Alkaliphilus</taxon>
    </lineage>
</organism>
<dbReference type="InterPro" id="IPR057336">
    <property type="entry name" value="GerAC_N"/>
</dbReference>
<evidence type="ECO:0000256" key="5">
    <source>
        <dbReference type="ARBA" id="ARBA00023136"/>
    </source>
</evidence>
<dbReference type="GO" id="GO:0016020">
    <property type="term" value="C:membrane"/>
    <property type="evidence" value="ECO:0007669"/>
    <property type="project" value="UniProtKB-SubCell"/>
</dbReference>
<dbReference type="InterPro" id="IPR008844">
    <property type="entry name" value="Spore_GerAC-like"/>
</dbReference>
<evidence type="ECO:0000256" key="3">
    <source>
        <dbReference type="ARBA" id="ARBA00022544"/>
    </source>
</evidence>
<evidence type="ECO:0000256" key="7">
    <source>
        <dbReference type="ARBA" id="ARBA00023288"/>
    </source>
</evidence>
<reference evidence="10 11" key="1">
    <citation type="submission" date="2019-10" db="EMBL/GenBank/DDBJ databases">
        <title>Alkaliphilus serpentinus sp. nov. and Alkaliphilus pronyensis sp. nov., two novel anaerobic alkaliphilic species isolated from the serpentinized-hosted hydrothermal field of the Prony Bay (New Caledonia).</title>
        <authorList>
            <person name="Postec A."/>
        </authorList>
    </citation>
    <scope>NUCLEOTIDE SEQUENCE [LARGE SCALE GENOMIC DNA]</scope>
    <source>
        <strain evidence="10 11">LacV</strain>
    </source>
</reference>
<keyword evidence="3" id="KW-0309">Germination</keyword>
<dbReference type="PANTHER" id="PTHR35789:SF1">
    <property type="entry name" value="SPORE GERMINATION PROTEIN B3"/>
    <property type="match status" value="1"/>
</dbReference>
<evidence type="ECO:0000256" key="4">
    <source>
        <dbReference type="ARBA" id="ARBA00022729"/>
    </source>
</evidence>
<comment type="similarity">
    <text evidence="2">Belongs to the GerABKC lipoprotein family.</text>
</comment>
<dbReference type="NCBIfam" id="TIGR02887">
    <property type="entry name" value="spore_ger_x_C"/>
    <property type="match status" value="1"/>
</dbReference>
<evidence type="ECO:0000259" key="9">
    <source>
        <dbReference type="Pfam" id="PF25198"/>
    </source>
</evidence>
<evidence type="ECO:0000313" key="11">
    <source>
        <dbReference type="Proteomes" id="UP000432715"/>
    </source>
</evidence>
<dbReference type="Pfam" id="PF25198">
    <property type="entry name" value="Spore_GerAC_N"/>
    <property type="match status" value="1"/>
</dbReference>
<dbReference type="Proteomes" id="UP000432715">
    <property type="component" value="Unassembled WGS sequence"/>
</dbReference>
<dbReference type="AlphaFoldDB" id="A0A6I0FPK9"/>